<accession>A0ABW0VZI2</accession>
<dbReference type="Gene3D" id="1.10.3720.10">
    <property type="entry name" value="MetI-like"/>
    <property type="match status" value="1"/>
</dbReference>
<feature type="domain" description="ABC transmembrane type-1" evidence="8">
    <location>
        <begin position="66"/>
        <end position="285"/>
    </location>
</feature>
<dbReference type="Proteomes" id="UP001596047">
    <property type="component" value="Unassembled WGS sequence"/>
</dbReference>
<evidence type="ECO:0000256" key="6">
    <source>
        <dbReference type="ARBA" id="ARBA00023136"/>
    </source>
</evidence>
<evidence type="ECO:0000256" key="3">
    <source>
        <dbReference type="ARBA" id="ARBA00022475"/>
    </source>
</evidence>
<dbReference type="InterPro" id="IPR051393">
    <property type="entry name" value="ABC_transporter_permease"/>
</dbReference>
<evidence type="ECO:0000256" key="4">
    <source>
        <dbReference type="ARBA" id="ARBA00022692"/>
    </source>
</evidence>
<evidence type="ECO:0000313" key="10">
    <source>
        <dbReference type="Proteomes" id="UP001596047"/>
    </source>
</evidence>
<organism evidence="9 10">
    <name type="scientific">Paenibacillus solisilvae</name>
    <dbReference type="NCBI Taxonomy" id="2486751"/>
    <lineage>
        <taxon>Bacteria</taxon>
        <taxon>Bacillati</taxon>
        <taxon>Bacillota</taxon>
        <taxon>Bacilli</taxon>
        <taxon>Bacillales</taxon>
        <taxon>Paenibacillaceae</taxon>
        <taxon>Paenibacillus</taxon>
    </lineage>
</organism>
<dbReference type="SUPFAM" id="SSF161098">
    <property type="entry name" value="MetI-like"/>
    <property type="match status" value="1"/>
</dbReference>
<evidence type="ECO:0000256" key="2">
    <source>
        <dbReference type="ARBA" id="ARBA00022448"/>
    </source>
</evidence>
<keyword evidence="4 7" id="KW-0812">Transmembrane</keyword>
<comment type="caution">
    <text evidence="9">The sequence shown here is derived from an EMBL/GenBank/DDBJ whole genome shotgun (WGS) entry which is preliminary data.</text>
</comment>
<dbReference type="EMBL" id="JBHSOW010000068">
    <property type="protein sequence ID" value="MFC5651067.1"/>
    <property type="molecule type" value="Genomic_DNA"/>
</dbReference>
<evidence type="ECO:0000256" key="5">
    <source>
        <dbReference type="ARBA" id="ARBA00022989"/>
    </source>
</evidence>
<evidence type="ECO:0000313" key="9">
    <source>
        <dbReference type="EMBL" id="MFC5651067.1"/>
    </source>
</evidence>
<dbReference type="PROSITE" id="PS50928">
    <property type="entry name" value="ABC_TM1"/>
    <property type="match status" value="1"/>
</dbReference>
<feature type="transmembrane region" description="Helical" evidence="7">
    <location>
        <begin position="12"/>
        <end position="32"/>
    </location>
</feature>
<keyword evidence="3" id="KW-1003">Cell membrane</keyword>
<feature type="transmembrane region" description="Helical" evidence="7">
    <location>
        <begin position="158"/>
        <end position="180"/>
    </location>
</feature>
<comment type="similarity">
    <text evidence="7">Belongs to the binding-protein-dependent transport system permease family.</text>
</comment>
<evidence type="ECO:0000259" key="8">
    <source>
        <dbReference type="PROSITE" id="PS50928"/>
    </source>
</evidence>
<dbReference type="RefSeq" id="WP_379189662.1">
    <property type="nucleotide sequence ID" value="NZ_JBHSOW010000068.1"/>
</dbReference>
<feature type="transmembrane region" description="Helical" evidence="7">
    <location>
        <begin position="264"/>
        <end position="284"/>
    </location>
</feature>
<dbReference type="Pfam" id="PF00528">
    <property type="entry name" value="BPD_transp_1"/>
    <property type="match status" value="1"/>
</dbReference>
<keyword evidence="10" id="KW-1185">Reference proteome</keyword>
<evidence type="ECO:0000256" key="1">
    <source>
        <dbReference type="ARBA" id="ARBA00004651"/>
    </source>
</evidence>
<sequence length="293" mass="33125">MKLKDKTKMTLTGYGFILPTFIFLIWFTYYPVYQALSGAFTNWDGFNPPQFIGLDNFRRMMTDEVLGQSTINALIWVAFSIVLAVIPPFIVAELIFHIKKARMQYVYRTLFVIPIVIPGIVTILLWRFLYQGDGAINQLLGMVGLDSWQQLWLGNPHIALYSIILMGFPWISAFNMLIFYSGLQGISKEVIEAAKLDGATGWKRVTRLDIPLSTPQFRLIIILTLIGSLQNIIPPLVMTNGGPGYSTYVPILHMYNVSTVNGEFGYGMSIALIMFLVILVFTILNMRLVKSDS</sequence>
<dbReference type="InterPro" id="IPR000515">
    <property type="entry name" value="MetI-like"/>
</dbReference>
<reference evidence="10" key="1">
    <citation type="journal article" date="2019" name="Int. J. Syst. Evol. Microbiol.">
        <title>The Global Catalogue of Microorganisms (GCM) 10K type strain sequencing project: providing services to taxonomists for standard genome sequencing and annotation.</title>
        <authorList>
            <consortium name="The Broad Institute Genomics Platform"/>
            <consortium name="The Broad Institute Genome Sequencing Center for Infectious Disease"/>
            <person name="Wu L."/>
            <person name="Ma J."/>
        </authorList>
    </citation>
    <scope>NUCLEOTIDE SEQUENCE [LARGE SCALE GENOMIC DNA]</scope>
    <source>
        <strain evidence="10">CGMCC 1.3240</strain>
    </source>
</reference>
<protein>
    <submittedName>
        <fullName evidence="9">Carbohydrate ABC transporter permease</fullName>
    </submittedName>
</protein>
<comment type="subcellular location">
    <subcellularLocation>
        <location evidence="1 7">Cell membrane</location>
        <topology evidence="1 7">Multi-pass membrane protein</topology>
    </subcellularLocation>
</comment>
<feature type="transmembrane region" description="Helical" evidence="7">
    <location>
        <begin position="217"/>
        <end position="237"/>
    </location>
</feature>
<feature type="transmembrane region" description="Helical" evidence="7">
    <location>
        <begin position="110"/>
        <end position="130"/>
    </location>
</feature>
<dbReference type="CDD" id="cd06261">
    <property type="entry name" value="TM_PBP2"/>
    <property type="match status" value="1"/>
</dbReference>
<feature type="transmembrane region" description="Helical" evidence="7">
    <location>
        <begin position="73"/>
        <end position="98"/>
    </location>
</feature>
<name>A0ABW0VZI2_9BACL</name>
<dbReference type="PANTHER" id="PTHR30193:SF37">
    <property type="entry name" value="INNER MEMBRANE ABC TRANSPORTER PERMEASE PROTEIN YCJO"/>
    <property type="match status" value="1"/>
</dbReference>
<evidence type="ECO:0000256" key="7">
    <source>
        <dbReference type="RuleBase" id="RU363032"/>
    </source>
</evidence>
<dbReference type="InterPro" id="IPR035906">
    <property type="entry name" value="MetI-like_sf"/>
</dbReference>
<gene>
    <name evidence="9" type="ORF">ACFPYJ_18530</name>
</gene>
<keyword evidence="6 7" id="KW-0472">Membrane</keyword>
<keyword evidence="2 7" id="KW-0813">Transport</keyword>
<keyword evidence="5 7" id="KW-1133">Transmembrane helix</keyword>
<dbReference type="PANTHER" id="PTHR30193">
    <property type="entry name" value="ABC TRANSPORTER PERMEASE PROTEIN"/>
    <property type="match status" value="1"/>
</dbReference>
<proteinExistence type="inferred from homology"/>